<dbReference type="GO" id="GO:0000978">
    <property type="term" value="F:RNA polymerase II cis-regulatory region sequence-specific DNA binding"/>
    <property type="evidence" value="ECO:0007669"/>
    <property type="project" value="TreeGrafter"/>
</dbReference>
<evidence type="ECO:0000256" key="2">
    <source>
        <dbReference type="ARBA" id="ARBA00009053"/>
    </source>
</evidence>
<dbReference type="InterPro" id="IPR003958">
    <property type="entry name" value="CBFA_NFYB_domain"/>
</dbReference>
<feature type="region of interest" description="Disordered" evidence="12">
    <location>
        <begin position="1"/>
        <end position="58"/>
    </location>
</feature>
<dbReference type="CDD" id="cd22907">
    <property type="entry name" value="HFD_NFYB"/>
    <property type="match status" value="1"/>
</dbReference>
<evidence type="ECO:0000256" key="12">
    <source>
        <dbReference type="SAM" id="MobiDB-lite"/>
    </source>
</evidence>
<evidence type="ECO:0000256" key="6">
    <source>
        <dbReference type="ARBA" id="ARBA00023159"/>
    </source>
</evidence>
<dbReference type="InterPro" id="IPR027113">
    <property type="entry name" value="Transc_fact_NFYB/HAP3"/>
</dbReference>
<gene>
    <name evidence="14" type="ORF">Cfor_01009</name>
</gene>
<evidence type="ECO:0000256" key="7">
    <source>
        <dbReference type="ARBA" id="ARBA00023163"/>
    </source>
</evidence>
<evidence type="ECO:0000256" key="9">
    <source>
        <dbReference type="ARBA" id="ARBA00025263"/>
    </source>
</evidence>
<dbReference type="SUPFAM" id="SSF47113">
    <property type="entry name" value="Histone-fold"/>
    <property type="match status" value="1"/>
</dbReference>
<dbReference type="PROSITE" id="PS00685">
    <property type="entry name" value="NFYB_HAP3"/>
    <property type="match status" value="1"/>
</dbReference>
<dbReference type="Pfam" id="PF00808">
    <property type="entry name" value="CBFD_NFYB_HMF"/>
    <property type="match status" value="1"/>
</dbReference>
<evidence type="ECO:0000256" key="8">
    <source>
        <dbReference type="ARBA" id="ARBA00023242"/>
    </source>
</evidence>
<dbReference type="GO" id="GO:0046982">
    <property type="term" value="F:protein heterodimerization activity"/>
    <property type="evidence" value="ECO:0007669"/>
    <property type="project" value="InterPro"/>
</dbReference>
<sequence>MDNSESGDDLGNNFLTVETQSYMVQGEDLDDDGDAALTAENTDDSNQGGGDKPGYPLREQDRFLPIANIAKIMKRGIPEPGKIAKDARECVQECVSEFISFITSEASDRCHMEKRKTINGEDILFAMTTLGFDNYVEPLKLYLQKYREATKGDKPIGSGEIYEEMTEDAYNLSHWSLSNGADGLKQDGDIQEGSWVVLAVSDVDIICVSAIGLLTGSLELPNGYSEFLFLQPGSEASSISTCFPALSYW</sequence>
<evidence type="ECO:0000259" key="13">
    <source>
        <dbReference type="Pfam" id="PF00808"/>
    </source>
</evidence>
<proteinExistence type="inferred from homology"/>
<dbReference type="GO" id="GO:0001228">
    <property type="term" value="F:DNA-binding transcription activator activity, RNA polymerase II-specific"/>
    <property type="evidence" value="ECO:0007669"/>
    <property type="project" value="InterPro"/>
</dbReference>
<dbReference type="Proteomes" id="UP000502823">
    <property type="component" value="Unassembled WGS sequence"/>
</dbReference>
<dbReference type="PANTHER" id="PTHR11064">
    <property type="entry name" value="CCAAT-BINDING TRANSCRIPTION FACTOR-RELATED"/>
    <property type="match status" value="1"/>
</dbReference>
<dbReference type="AlphaFoldDB" id="A0A6L2Q427"/>
<evidence type="ECO:0000256" key="5">
    <source>
        <dbReference type="ARBA" id="ARBA00023125"/>
    </source>
</evidence>
<keyword evidence="4" id="KW-0805">Transcription regulation</keyword>
<evidence type="ECO:0000256" key="10">
    <source>
        <dbReference type="ARBA" id="ARBA00029965"/>
    </source>
</evidence>
<dbReference type="InParanoid" id="A0A6L2Q427"/>
<dbReference type="InterPro" id="IPR009072">
    <property type="entry name" value="Histone-fold"/>
</dbReference>
<dbReference type="OrthoDB" id="386949at2759"/>
<keyword evidence="15" id="KW-1185">Reference proteome</keyword>
<comment type="subcellular location">
    <subcellularLocation>
        <location evidence="1">Nucleus</location>
    </subcellularLocation>
</comment>
<dbReference type="GO" id="GO:0016602">
    <property type="term" value="C:CCAAT-binding factor complex"/>
    <property type="evidence" value="ECO:0007669"/>
    <property type="project" value="InterPro"/>
</dbReference>
<evidence type="ECO:0000313" key="15">
    <source>
        <dbReference type="Proteomes" id="UP000502823"/>
    </source>
</evidence>
<dbReference type="Gene3D" id="1.10.20.10">
    <property type="entry name" value="Histone, subunit A"/>
    <property type="match status" value="1"/>
</dbReference>
<comment type="similarity">
    <text evidence="2">Belongs to the NFYB/HAP3 subunit family.</text>
</comment>
<evidence type="ECO:0000256" key="3">
    <source>
        <dbReference type="ARBA" id="ARBA00015277"/>
    </source>
</evidence>
<feature type="domain" description="Transcription factor CBF/NF-Y/archaeal histone" evidence="13">
    <location>
        <begin position="63"/>
        <end position="127"/>
    </location>
</feature>
<evidence type="ECO:0000256" key="4">
    <source>
        <dbReference type="ARBA" id="ARBA00023015"/>
    </source>
</evidence>
<comment type="caution">
    <text evidence="14">The sequence shown here is derived from an EMBL/GenBank/DDBJ whole genome shotgun (WGS) entry which is preliminary data.</text>
</comment>
<comment type="function">
    <text evidence="9">Component of the sequence-specific heterotrimeric transcription factor (NF-Y) which specifically recognizes a 5'-CCAAT-3' box motif found in the promoters of its target genes. NF-Y can function as both an activator and a repressor, depending on its interacting cofactors.</text>
</comment>
<keyword evidence="8" id="KW-0539">Nucleus</keyword>
<evidence type="ECO:0000313" key="14">
    <source>
        <dbReference type="EMBL" id="GFG39579.1"/>
    </source>
</evidence>
<keyword evidence="5" id="KW-0238">DNA-binding</keyword>
<organism evidence="14 15">
    <name type="scientific">Coptotermes formosanus</name>
    <name type="common">Formosan subterranean termite</name>
    <dbReference type="NCBI Taxonomy" id="36987"/>
    <lineage>
        <taxon>Eukaryota</taxon>
        <taxon>Metazoa</taxon>
        <taxon>Ecdysozoa</taxon>
        <taxon>Arthropoda</taxon>
        <taxon>Hexapoda</taxon>
        <taxon>Insecta</taxon>
        <taxon>Pterygota</taxon>
        <taxon>Neoptera</taxon>
        <taxon>Polyneoptera</taxon>
        <taxon>Dictyoptera</taxon>
        <taxon>Blattodea</taxon>
        <taxon>Blattoidea</taxon>
        <taxon>Termitoidae</taxon>
        <taxon>Rhinotermitidae</taxon>
        <taxon>Coptotermes</taxon>
    </lineage>
</organism>
<dbReference type="FunFam" id="1.10.20.10:FF:000110">
    <property type="entry name" value="Nuclear factor Y, subunit B1"/>
    <property type="match status" value="1"/>
</dbReference>
<evidence type="ECO:0000256" key="1">
    <source>
        <dbReference type="ARBA" id="ARBA00004123"/>
    </source>
</evidence>
<feature type="compositionally biased region" description="Polar residues" evidence="12">
    <location>
        <begin position="13"/>
        <end position="23"/>
    </location>
</feature>
<keyword evidence="7" id="KW-0804">Transcription</keyword>
<dbReference type="PRINTS" id="PR00615">
    <property type="entry name" value="CCAATSUBUNTA"/>
</dbReference>
<keyword evidence="6" id="KW-0010">Activator</keyword>
<protein>
    <recommendedName>
        <fullName evidence="3">Nuclear transcription factor Y subunit beta</fullName>
    </recommendedName>
    <alternativeName>
        <fullName evidence="10">CAAT box DNA-binding protein subunit B</fullName>
    </alternativeName>
    <alternativeName>
        <fullName evidence="11">Nuclear transcription factor Y subunit B</fullName>
    </alternativeName>
</protein>
<dbReference type="PANTHER" id="PTHR11064:SF9">
    <property type="entry name" value="NUCLEAR TRANSCRIPTION FACTOR Y SUBUNIT BETA"/>
    <property type="match status" value="1"/>
</dbReference>
<dbReference type="EMBL" id="BLKM01000907">
    <property type="protein sequence ID" value="GFG39579.1"/>
    <property type="molecule type" value="Genomic_DNA"/>
</dbReference>
<evidence type="ECO:0000256" key="11">
    <source>
        <dbReference type="ARBA" id="ARBA00031126"/>
    </source>
</evidence>
<name>A0A6L2Q427_COPFO</name>
<reference evidence="15" key="1">
    <citation type="submission" date="2020-01" db="EMBL/GenBank/DDBJ databases">
        <title>Draft genome sequence of the Termite Coptotermes fromosanus.</title>
        <authorList>
            <person name="Itakura S."/>
            <person name="Yosikawa Y."/>
            <person name="Umezawa K."/>
        </authorList>
    </citation>
    <scope>NUCLEOTIDE SEQUENCE [LARGE SCALE GENOMIC DNA]</scope>
</reference>
<dbReference type="InterPro" id="IPR003956">
    <property type="entry name" value="Transcrpt_fac_NFYB/HAP3_CS"/>
</dbReference>
<accession>A0A6L2Q427</accession>